<keyword evidence="1 2" id="KW-0238">DNA-binding</keyword>
<dbReference type="EMBL" id="FXYD01000004">
    <property type="protein sequence ID" value="SMX42591.1"/>
    <property type="molecule type" value="Genomic_DNA"/>
</dbReference>
<dbReference type="Gene3D" id="1.10.357.10">
    <property type="entry name" value="Tetracycline Repressor, domain 2"/>
    <property type="match status" value="1"/>
</dbReference>
<dbReference type="GO" id="GO:0003700">
    <property type="term" value="F:DNA-binding transcription factor activity"/>
    <property type="evidence" value="ECO:0007669"/>
    <property type="project" value="TreeGrafter"/>
</dbReference>
<feature type="domain" description="HTH tetR-type" evidence="3">
    <location>
        <begin position="10"/>
        <end position="70"/>
    </location>
</feature>
<keyword evidence="5" id="KW-1185">Reference proteome</keyword>
<dbReference type="PANTHER" id="PTHR30055">
    <property type="entry name" value="HTH-TYPE TRANSCRIPTIONAL REGULATOR RUTR"/>
    <property type="match status" value="1"/>
</dbReference>
<organism evidence="4 5">
    <name type="scientific">Octadecabacter ascidiaceicola</name>
    <dbReference type="NCBI Taxonomy" id="1655543"/>
    <lineage>
        <taxon>Bacteria</taxon>
        <taxon>Pseudomonadati</taxon>
        <taxon>Pseudomonadota</taxon>
        <taxon>Alphaproteobacteria</taxon>
        <taxon>Rhodobacterales</taxon>
        <taxon>Roseobacteraceae</taxon>
        <taxon>Octadecabacter</taxon>
    </lineage>
</organism>
<dbReference type="InterPro" id="IPR050109">
    <property type="entry name" value="HTH-type_TetR-like_transc_reg"/>
</dbReference>
<evidence type="ECO:0000256" key="2">
    <source>
        <dbReference type="PROSITE-ProRule" id="PRU00335"/>
    </source>
</evidence>
<dbReference type="SUPFAM" id="SSF46689">
    <property type="entry name" value="Homeodomain-like"/>
    <property type="match status" value="1"/>
</dbReference>
<dbReference type="InterPro" id="IPR041490">
    <property type="entry name" value="KstR2_TetR_C"/>
</dbReference>
<evidence type="ECO:0000259" key="3">
    <source>
        <dbReference type="PROSITE" id="PS50977"/>
    </source>
</evidence>
<dbReference type="Pfam" id="PF17932">
    <property type="entry name" value="TetR_C_24"/>
    <property type="match status" value="1"/>
</dbReference>
<dbReference type="OrthoDB" id="9779746at2"/>
<evidence type="ECO:0000256" key="1">
    <source>
        <dbReference type="ARBA" id="ARBA00023125"/>
    </source>
</evidence>
<dbReference type="PROSITE" id="PS50977">
    <property type="entry name" value="HTH_TETR_2"/>
    <property type="match status" value="1"/>
</dbReference>
<dbReference type="Proteomes" id="UP000203464">
    <property type="component" value="Unassembled WGS sequence"/>
</dbReference>
<dbReference type="PRINTS" id="PR00455">
    <property type="entry name" value="HTHTETR"/>
</dbReference>
<dbReference type="InterPro" id="IPR001647">
    <property type="entry name" value="HTH_TetR"/>
</dbReference>
<dbReference type="PANTHER" id="PTHR30055:SF226">
    <property type="entry name" value="HTH-TYPE TRANSCRIPTIONAL REGULATOR PKSA"/>
    <property type="match status" value="1"/>
</dbReference>
<feature type="DNA-binding region" description="H-T-H motif" evidence="2">
    <location>
        <begin position="33"/>
        <end position="52"/>
    </location>
</feature>
<dbReference type="AlphaFoldDB" id="A0A238KIF6"/>
<reference evidence="5" key="1">
    <citation type="submission" date="2017-05" db="EMBL/GenBank/DDBJ databases">
        <authorList>
            <person name="Rodrigo-Torres L."/>
            <person name="Arahal R. D."/>
            <person name="Lucena T."/>
        </authorList>
    </citation>
    <scope>NUCLEOTIDE SEQUENCE [LARGE SCALE GENOMIC DNA]</scope>
    <source>
        <strain evidence="5">CECT 8868</strain>
    </source>
</reference>
<dbReference type="RefSeq" id="WP_093997133.1">
    <property type="nucleotide sequence ID" value="NZ_FXYD01000004.1"/>
</dbReference>
<evidence type="ECO:0000313" key="5">
    <source>
        <dbReference type="Proteomes" id="UP000203464"/>
    </source>
</evidence>
<gene>
    <name evidence="4" type="primary">acrR</name>
    <name evidence="4" type="ORF">OCA8868_02790</name>
</gene>
<proteinExistence type="predicted"/>
<dbReference type="Pfam" id="PF00440">
    <property type="entry name" value="TetR_N"/>
    <property type="match status" value="1"/>
</dbReference>
<name>A0A238KIF6_9RHOB</name>
<dbReference type="GO" id="GO:0000976">
    <property type="term" value="F:transcription cis-regulatory region binding"/>
    <property type="evidence" value="ECO:0007669"/>
    <property type="project" value="TreeGrafter"/>
</dbReference>
<sequence length="201" mass="22683">MVRSKAKDHDSKRQHILTVAAEVFAREGIARASMSEVARASGISKANIYHYYDSKDELIFDILDTHLSQLRNWVCGIDLSGQTPAERLHTLTREFLLAYDGMDNEHKIQSEGLPHLEERKQGILKGYQHDLVDLVKQVLRDCAPETLGQDETKCRDVTMSVFGMLNWLYMWNPDATKDDRIAYAATVADLALYGLQSPASA</sequence>
<evidence type="ECO:0000313" key="4">
    <source>
        <dbReference type="EMBL" id="SMX42591.1"/>
    </source>
</evidence>
<dbReference type="InterPro" id="IPR009057">
    <property type="entry name" value="Homeodomain-like_sf"/>
</dbReference>
<accession>A0A238KIF6</accession>
<protein>
    <submittedName>
        <fullName evidence="4">HTH-type transcriptional regulator AcrR</fullName>
    </submittedName>
</protein>
<dbReference type="Gene3D" id="1.10.10.60">
    <property type="entry name" value="Homeodomain-like"/>
    <property type="match status" value="1"/>
</dbReference>